<proteinExistence type="predicted"/>
<evidence type="ECO:0000256" key="5">
    <source>
        <dbReference type="ARBA" id="ARBA00023136"/>
    </source>
</evidence>
<dbReference type="Proteomes" id="UP000500843">
    <property type="component" value="Chromosome 1"/>
</dbReference>
<evidence type="ECO:0000313" key="7">
    <source>
        <dbReference type="EMBL" id="QKH88382.1"/>
    </source>
</evidence>
<dbReference type="InterPro" id="IPR011701">
    <property type="entry name" value="MFS"/>
</dbReference>
<dbReference type="GO" id="GO:0022857">
    <property type="term" value="F:transmembrane transporter activity"/>
    <property type="evidence" value="ECO:0007669"/>
    <property type="project" value="InterPro"/>
</dbReference>
<dbReference type="InterPro" id="IPR036259">
    <property type="entry name" value="MFS_trans_sf"/>
</dbReference>
<feature type="transmembrane region" description="Helical" evidence="6">
    <location>
        <begin position="139"/>
        <end position="161"/>
    </location>
</feature>
<feature type="transmembrane region" description="Helical" evidence="6">
    <location>
        <begin position="351"/>
        <end position="368"/>
    </location>
</feature>
<feature type="transmembrane region" description="Helical" evidence="6">
    <location>
        <begin position="268"/>
        <end position="286"/>
    </location>
</feature>
<keyword evidence="2" id="KW-1003">Cell membrane</keyword>
<keyword evidence="4 6" id="KW-1133">Transmembrane helix</keyword>
<dbReference type="PANTHER" id="PTHR43702">
    <property type="entry name" value="L-FUCOSE-PROTON SYMPORTER"/>
    <property type="match status" value="1"/>
</dbReference>
<dbReference type="PANTHER" id="PTHR43702:SF12">
    <property type="entry name" value="N-ACETYL GLUCOSAMINE TRANSPORTER NAGP"/>
    <property type="match status" value="1"/>
</dbReference>
<name>A0A7D4KAH8_9BACT</name>
<dbReference type="Pfam" id="PF07690">
    <property type="entry name" value="MFS_1"/>
    <property type="match status" value="1"/>
</dbReference>
<feature type="transmembrane region" description="Helical" evidence="6">
    <location>
        <begin position="293"/>
        <end position="311"/>
    </location>
</feature>
<evidence type="ECO:0000256" key="3">
    <source>
        <dbReference type="ARBA" id="ARBA00022692"/>
    </source>
</evidence>
<dbReference type="InterPro" id="IPR050375">
    <property type="entry name" value="MFS_TsgA-like"/>
</dbReference>
<dbReference type="EMBL" id="CP054010">
    <property type="protein sequence ID" value="QKH88382.1"/>
    <property type="molecule type" value="Genomic_DNA"/>
</dbReference>
<protein>
    <submittedName>
        <fullName evidence="7">MFS transporter</fullName>
    </submittedName>
</protein>
<dbReference type="SUPFAM" id="SSF103473">
    <property type="entry name" value="MFS general substrate transporter"/>
    <property type="match status" value="1"/>
</dbReference>
<organism evidence="7 8">
    <name type="scientific">Prevotella melaninogenica</name>
    <dbReference type="NCBI Taxonomy" id="28132"/>
    <lineage>
        <taxon>Bacteria</taxon>
        <taxon>Pseudomonadati</taxon>
        <taxon>Bacteroidota</taxon>
        <taxon>Bacteroidia</taxon>
        <taxon>Bacteroidales</taxon>
        <taxon>Prevotellaceae</taxon>
        <taxon>Prevotella</taxon>
    </lineage>
</organism>
<dbReference type="AlphaFoldDB" id="A0A7D4KAH8"/>
<dbReference type="GO" id="GO:0005886">
    <property type="term" value="C:plasma membrane"/>
    <property type="evidence" value="ECO:0007669"/>
    <property type="project" value="UniProtKB-SubCell"/>
</dbReference>
<evidence type="ECO:0000313" key="8">
    <source>
        <dbReference type="Proteomes" id="UP000500843"/>
    </source>
</evidence>
<feature type="transmembrane region" description="Helical" evidence="6">
    <location>
        <begin position="12"/>
        <end position="33"/>
    </location>
</feature>
<reference evidence="7 8" key="1">
    <citation type="submission" date="2020-05" db="EMBL/GenBank/DDBJ databases">
        <title>FDA dAtabase for Regulatory Grade micrObial Sequences (FDA-ARGOS): Supporting development and validation of Infectious Disease Dx tests.</title>
        <authorList>
            <person name="Moreno J."/>
            <person name="Tallon L."/>
            <person name="Sadzewicz L."/>
            <person name="Zhao X."/>
            <person name="Vavikolanu K."/>
            <person name="Mehta A."/>
            <person name="Aluvathingal J."/>
            <person name="Nadendla S."/>
            <person name="Myers T."/>
            <person name="Yan Y."/>
            <person name="Sichtig H."/>
        </authorList>
    </citation>
    <scope>NUCLEOTIDE SEQUENCE [LARGE SCALE GENOMIC DNA]</scope>
    <source>
        <strain evidence="7 8">FDAARGOS_760</strain>
    </source>
</reference>
<sequence>MMKQKTNYLFPLAIIGLFFFSIGFALGINSYLMPVLEKSMHISGAASSLLLAATFIPFLLFGIPATHCIKAIGYKRTMALSFAIFAAAFGLFILAAKQNSLTWFLIASFVSGAANAVLQASVNPYVTILGPMDSAARRISCMGISNKLAWPVTTLFITLVIGKGIGDTQLTDLYMPFTIIIGIFLLLGVIALMAPLPDVKAAGEDESENGDETAVSSYADGKTSILQFPHLLLGCLALFLYVGVETISLATATGYAKSLGLEGDNYGFIPSVGMIVGYICGVIFIPRYLSQAAAMRICAIIALVGSVAVAVVPDPVISVYCIFLMALGCSLMWPALWPLAMADLGKFTKSGASLLTMAIAGGAVMPWLRGVVQDATSFQTSYWVSVPCFLFILYYGLAGYKIRTKKEE</sequence>
<evidence type="ECO:0000256" key="6">
    <source>
        <dbReference type="SAM" id="Phobius"/>
    </source>
</evidence>
<accession>A0A7D4KAH8</accession>
<dbReference type="Gene3D" id="1.20.1250.20">
    <property type="entry name" value="MFS general substrate transporter like domains"/>
    <property type="match status" value="2"/>
</dbReference>
<keyword evidence="3 6" id="KW-0812">Transmembrane</keyword>
<feature type="transmembrane region" description="Helical" evidence="6">
    <location>
        <begin position="101"/>
        <end position="118"/>
    </location>
</feature>
<comment type="subcellular location">
    <subcellularLocation>
        <location evidence="1">Cell inner membrane</location>
        <topology evidence="1">Multi-pass membrane protein</topology>
    </subcellularLocation>
</comment>
<evidence type="ECO:0000256" key="4">
    <source>
        <dbReference type="ARBA" id="ARBA00022989"/>
    </source>
</evidence>
<feature type="transmembrane region" description="Helical" evidence="6">
    <location>
        <begin position="45"/>
        <end position="65"/>
    </location>
</feature>
<feature type="transmembrane region" description="Helical" evidence="6">
    <location>
        <begin position="231"/>
        <end position="256"/>
    </location>
</feature>
<feature type="transmembrane region" description="Helical" evidence="6">
    <location>
        <begin position="173"/>
        <end position="194"/>
    </location>
</feature>
<evidence type="ECO:0000256" key="2">
    <source>
        <dbReference type="ARBA" id="ARBA00022475"/>
    </source>
</evidence>
<evidence type="ECO:0000256" key="1">
    <source>
        <dbReference type="ARBA" id="ARBA00004429"/>
    </source>
</evidence>
<keyword evidence="5 6" id="KW-0472">Membrane</keyword>
<feature type="transmembrane region" description="Helical" evidence="6">
    <location>
        <begin position="380"/>
        <end position="400"/>
    </location>
</feature>
<gene>
    <name evidence="7" type="ORF">FIU21_04005</name>
</gene>
<feature type="transmembrane region" description="Helical" evidence="6">
    <location>
        <begin position="77"/>
        <end position="95"/>
    </location>
</feature>
<feature type="transmembrane region" description="Helical" evidence="6">
    <location>
        <begin position="317"/>
        <end position="339"/>
    </location>
</feature>